<feature type="transmembrane region" description="Helical" evidence="5">
    <location>
        <begin position="272"/>
        <end position="289"/>
    </location>
</feature>
<dbReference type="GO" id="GO:0016020">
    <property type="term" value="C:membrane"/>
    <property type="evidence" value="ECO:0007669"/>
    <property type="project" value="UniProtKB-SubCell"/>
</dbReference>
<evidence type="ECO:0000256" key="2">
    <source>
        <dbReference type="ARBA" id="ARBA00022692"/>
    </source>
</evidence>
<reference evidence="7" key="1">
    <citation type="submission" date="2022-08" db="EMBL/GenBank/DDBJ databases">
        <authorList>
            <person name="Dale J.L."/>
        </authorList>
    </citation>
    <scope>NUCLEOTIDE SEQUENCE</scope>
    <source>
        <strain evidence="7">2022EL-00758</strain>
    </source>
</reference>
<name>A0A9Q4GRK6_MORMO</name>
<feature type="transmembrane region" description="Helical" evidence="5">
    <location>
        <begin position="180"/>
        <end position="203"/>
    </location>
</feature>
<evidence type="ECO:0000259" key="6">
    <source>
        <dbReference type="Pfam" id="PF00892"/>
    </source>
</evidence>
<feature type="transmembrane region" description="Helical" evidence="5">
    <location>
        <begin position="248"/>
        <end position="266"/>
    </location>
</feature>
<evidence type="ECO:0000256" key="4">
    <source>
        <dbReference type="ARBA" id="ARBA00023136"/>
    </source>
</evidence>
<dbReference type="InterPro" id="IPR050638">
    <property type="entry name" value="AA-Vitamin_Transporters"/>
</dbReference>
<dbReference type="PANTHER" id="PTHR32322">
    <property type="entry name" value="INNER MEMBRANE TRANSPORTER"/>
    <property type="match status" value="1"/>
</dbReference>
<protein>
    <submittedName>
        <fullName evidence="7">DMT family transporter</fullName>
    </submittedName>
</protein>
<sequence length="301" mass="32422">MRPADYLRLTLLAAIWGASFLFMRVASPQFGAVNTAFLRVFFGCAGLLVILLVMRRTFRFDGKLKPALLLGVINSGIPFFMYCLAAQWLPAGYSAILNATTPLMGALIGFAFFAETLTARKWLGVMMGLAGIVVITTVGESQSSAHLLWGVTACLIATACYGLAGFLTRRWISEKGGLDARLVAFGSQLGATLFLLPFFGFSVTTGPAVNWAQPLVWGSVIAVGLLCTAVAYILYFRLIADIGPMRSLTVTFMIPPFGILWGYLVLDETLSPNFFLGALIVCVAVWLLVSRGKQPAPAAVK</sequence>
<feature type="transmembrane region" description="Helical" evidence="5">
    <location>
        <begin position="66"/>
        <end position="89"/>
    </location>
</feature>
<evidence type="ECO:0000313" key="8">
    <source>
        <dbReference type="Proteomes" id="UP001076655"/>
    </source>
</evidence>
<keyword evidence="4 5" id="KW-0472">Membrane</keyword>
<feature type="domain" description="EamA" evidence="6">
    <location>
        <begin position="11"/>
        <end position="136"/>
    </location>
</feature>
<dbReference type="PANTHER" id="PTHR32322:SF2">
    <property type="entry name" value="EAMA DOMAIN-CONTAINING PROTEIN"/>
    <property type="match status" value="1"/>
</dbReference>
<dbReference type="Pfam" id="PF00892">
    <property type="entry name" value="EamA"/>
    <property type="match status" value="2"/>
</dbReference>
<feature type="domain" description="EamA" evidence="6">
    <location>
        <begin position="148"/>
        <end position="289"/>
    </location>
</feature>
<evidence type="ECO:0000256" key="1">
    <source>
        <dbReference type="ARBA" id="ARBA00004141"/>
    </source>
</evidence>
<feature type="transmembrane region" description="Helical" evidence="5">
    <location>
        <begin position="36"/>
        <end position="54"/>
    </location>
</feature>
<evidence type="ECO:0000313" key="7">
    <source>
        <dbReference type="EMBL" id="MCY0789986.1"/>
    </source>
</evidence>
<comment type="subcellular location">
    <subcellularLocation>
        <location evidence="1">Membrane</location>
        <topology evidence="1">Multi-pass membrane protein</topology>
    </subcellularLocation>
</comment>
<evidence type="ECO:0000256" key="5">
    <source>
        <dbReference type="SAM" id="Phobius"/>
    </source>
</evidence>
<keyword evidence="3 5" id="KW-1133">Transmembrane helix</keyword>
<feature type="transmembrane region" description="Helical" evidence="5">
    <location>
        <begin position="121"/>
        <end position="139"/>
    </location>
</feature>
<keyword evidence="2 5" id="KW-0812">Transmembrane</keyword>
<proteinExistence type="predicted"/>
<gene>
    <name evidence="7" type="ORF">N0392_09840</name>
</gene>
<accession>A0A9Q4GRK6</accession>
<organism evidence="7 8">
    <name type="scientific">Morganella morganii</name>
    <name type="common">Proteus morganii</name>
    <dbReference type="NCBI Taxonomy" id="582"/>
    <lineage>
        <taxon>Bacteria</taxon>
        <taxon>Pseudomonadati</taxon>
        <taxon>Pseudomonadota</taxon>
        <taxon>Gammaproteobacteria</taxon>
        <taxon>Enterobacterales</taxon>
        <taxon>Morganellaceae</taxon>
        <taxon>Morganella</taxon>
    </lineage>
</organism>
<evidence type="ECO:0000256" key="3">
    <source>
        <dbReference type="ARBA" id="ARBA00022989"/>
    </source>
</evidence>
<feature type="transmembrane region" description="Helical" evidence="5">
    <location>
        <begin position="95"/>
        <end position="114"/>
    </location>
</feature>
<feature type="transmembrane region" description="Helical" evidence="5">
    <location>
        <begin position="145"/>
        <end position="168"/>
    </location>
</feature>
<dbReference type="Proteomes" id="UP001076655">
    <property type="component" value="Unassembled WGS sequence"/>
</dbReference>
<comment type="caution">
    <text evidence="7">The sequence shown here is derived from an EMBL/GenBank/DDBJ whole genome shotgun (WGS) entry which is preliminary data.</text>
</comment>
<dbReference type="InterPro" id="IPR000620">
    <property type="entry name" value="EamA_dom"/>
</dbReference>
<feature type="transmembrane region" description="Helical" evidence="5">
    <location>
        <begin position="215"/>
        <end position="236"/>
    </location>
</feature>
<dbReference type="RefSeq" id="WP_218454703.1">
    <property type="nucleotide sequence ID" value="NZ_CP066132.1"/>
</dbReference>
<dbReference type="EMBL" id="JAPNMI010000004">
    <property type="protein sequence ID" value="MCY0789986.1"/>
    <property type="molecule type" value="Genomic_DNA"/>
</dbReference>
<dbReference type="AlphaFoldDB" id="A0A9Q4GRK6"/>